<dbReference type="Proteomes" id="UP000321595">
    <property type="component" value="Chromosome"/>
</dbReference>
<dbReference type="SUPFAM" id="SSF52402">
    <property type="entry name" value="Adenine nucleotide alpha hydrolases-like"/>
    <property type="match status" value="1"/>
</dbReference>
<dbReference type="InterPro" id="IPR014729">
    <property type="entry name" value="Rossmann-like_a/b/a_fold"/>
</dbReference>
<dbReference type="NCBIfam" id="NF003587">
    <property type="entry name" value="PRK05253.1"/>
    <property type="match status" value="1"/>
</dbReference>
<keyword evidence="7" id="KW-0067">ATP-binding</keyword>
<sequence length="268" mass="30847">MSAYLRELEDRSIAIIRETWASFEKPALLWSVGKDSSVLLWLIRKAFLGKVPIPCVHVDTRYKLSEMIAFRDHLASQWQLDLVTSPPSPEFLEGNTYPTGKLSRVECCNALKSEPLKGLVASHGWDALILGIRRDEEGTRAKERVFSPRDSESRWNPSDQPVEIWGHYTRPPNGHMRVHPLLDWTELDVWRYILLESIPVVDLYFSKDGKRYRSLGCAPCTFPHDSNAQTVPEIIAELEALRSSERHGRAQDKERESAFEELRNRGYM</sequence>
<evidence type="ECO:0000313" key="13">
    <source>
        <dbReference type="Proteomes" id="UP000321595"/>
    </source>
</evidence>
<dbReference type="PANTHER" id="PTHR43196:SF1">
    <property type="entry name" value="SULFATE ADENYLYLTRANSFERASE SUBUNIT 2"/>
    <property type="match status" value="1"/>
</dbReference>
<evidence type="ECO:0000256" key="4">
    <source>
        <dbReference type="ARBA" id="ARBA00022679"/>
    </source>
</evidence>
<dbReference type="RefSeq" id="WP_146959009.1">
    <property type="nucleotide sequence ID" value="NZ_CP042467.1"/>
</dbReference>
<dbReference type="EMBL" id="CP042467">
    <property type="protein sequence ID" value="QED27324.1"/>
    <property type="molecule type" value="Genomic_DNA"/>
</dbReference>
<evidence type="ECO:0000259" key="11">
    <source>
        <dbReference type="Pfam" id="PF01507"/>
    </source>
</evidence>
<keyword evidence="5 12" id="KW-0548">Nucleotidyltransferase</keyword>
<feature type="region of interest" description="Disordered" evidence="10">
    <location>
        <begin position="243"/>
        <end position="268"/>
    </location>
</feature>
<evidence type="ECO:0000256" key="1">
    <source>
        <dbReference type="ARBA" id="ARBA00008885"/>
    </source>
</evidence>
<dbReference type="GO" id="GO:0004781">
    <property type="term" value="F:sulfate adenylyltransferase (ATP) activity"/>
    <property type="evidence" value="ECO:0007669"/>
    <property type="project" value="UniProtKB-EC"/>
</dbReference>
<dbReference type="AlphaFoldDB" id="A0A5B8XP61"/>
<proteinExistence type="inferred from homology"/>
<evidence type="ECO:0000313" key="12">
    <source>
        <dbReference type="EMBL" id="QED27324.1"/>
    </source>
</evidence>
<gene>
    <name evidence="12" type="primary">cysD</name>
    <name evidence="12" type="ORF">FRD01_08740</name>
</gene>
<dbReference type="InterPro" id="IPR050128">
    <property type="entry name" value="Sulfate_adenylyltrnsfr_sub2"/>
</dbReference>
<dbReference type="GO" id="GO:0000103">
    <property type="term" value="P:sulfate assimilation"/>
    <property type="evidence" value="ECO:0007669"/>
    <property type="project" value="InterPro"/>
</dbReference>
<evidence type="ECO:0000256" key="9">
    <source>
        <dbReference type="ARBA" id="ARBA00031812"/>
    </source>
</evidence>
<accession>A0A5B8XP61</accession>
<dbReference type="GO" id="GO:0005524">
    <property type="term" value="F:ATP binding"/>
    <property type="evidence" value="ECO:0007669"/>
    <property type="project" value="UniProtKB-KW"/>
</dbReference>
<reference evidence="12 13" key="1">
    <citation type="submission" date="2019-08" db="EMBL/GenBank/DDBJ databases">
        <authorList>
            <person name="Liang Q."/>
        </authorList>
    </citation>
    <scope>NUCLEOTIDE SEQUENCE [LARGE SCALE GENOMIC DNA]</scope>
    <source>
        <strain evidence="12 13">V1718</strain>
    </source>
</reference>
<keyword evidence="13" id="KW-1185">Reference proteome</keyword>
<dbReference type="InterPro" id="IPR002500">
    <property type="entry name" value="PAPS_reduct_dom"/>
</dbReference>
<dbReference type="InterPro" id="IPR011784">
    <property type="entry name" value="SO4_adenylTrfase_ssu"/>
</dbReference>
<organism evidence="12 13">
    <name type="scientific">Microvenator marinus</name>
    <dbReference type="NCBI Taxonomy" id="2600177"/>
    <lineage>
        <taxon>Bacteria</taxon>
        <taxon>Deltaproteobacteria</taxon>
        <taxon>Bradymonadales</taxon>
        <taxon>Microvenatoraceae</taxon>
        <taxon>Microvenator</taxon>
    </lineage>
</organism>
<evidence type="ECO:0000256" key="7">
    <source>
        <dbReference type="ARBA" id="ARBA00022840"/>
    </source>
</evidence>
<evidence type="ECO:0000256" key="6">
    <source>
        <dbReference type="ARBA" id="ARBA00022741"/>
    </source>
</evidence>
<dbReference type="PIRSF" id="PIRSF002936">
    <property type="entry name" value="CysDAde_trans"/>
    <property type="match status" value="1"/>
</dbReference>
<keyword evidence="4 12" id="KW-0808">Transferase</keyword>
<dbReference type="EC" id="2.7.7.4" evidence="2"/>
<comment type="similarity">
    <text evidence="1">Belongs to the PAPS reductase family. CysD subfamily.</text>
</comment>
<protein>
    <recommendedName>
        <fullName evidence="3">Sulfate adenylyltransferase subunit 2</fullName>
        <ecNumber evidence="2">2.7.7.4</ecNumber>
    </recommendedName>
    <alternativeName>
        <fullName evidence="8">ATP-sulfurylase small subunit</fullName>
    </alternativeName>
    <alternativeName>
        <fullName evidence="9">Sulfate adenylate transferase</fullName>
    </alternativeName>
</protein>
<dbReference type="PANTHER" id="PTHR43196">
    <property type="entry name" value="SULFATE ADENYLYLTRANSFERASE SUBUNIT 2"/>
    <property type="match status" value="1"/>
</dbReference>
<dbReference type="Pfam" id="PF01507">
    <property type="entry name" value="PAPS_reduct"/>
    <property type="match status" value="1"/>
</dbReference>
<evidence type="ECO:0000256" key="2">
    <source>
        <dbReference type="ARBA" id="ARBA00012391"/>
    </source>
</evidence>
<dbReference type="Gene3D" id="3.40.50.620">
    <property type="entry name" value="HUPs"/>
    <property type="match status" value="1"/>
</dbReference>
<dbReference type="KEGG" id="bbae:FRD01_08740"/>
<name>A0A5B8XP61_9DELT</name>
<evidence type="ECO:0000256" key="5">
    <source>
        <dbReference type="ARBA" id="ARBA00022695"/>
    </source>
</evidence>
<feature type="domain" description="Phosphoadenosine phosphosulphate reductase" evidence="11">
    <location>
        <begin position="26"/>
        <end position="222"/>
    </location>
</feature>
<evidence type="ECO:0000256" key="8">
    <source>
        <dbReference type="ARBA" id="ARBA00030256"/>
    </source>
</evidence>
<keyword evidence="6" id="KW-0547">Nucleotide-binding</keyword>
<evidence type="ECO:0000256" key="3">
    <source>
        <dbReference type="ARBA" id="ARBA00022004"/>
    </source>
</evidence>
<evidence type="ECO:0000256" key="10">
    <source>
        <dbReference type="SAM" id="MobiDB-lite"/>
    </source>
</evidence>
<dbReference type="OrthoDB" id="9772604at2"/>